<feature type="non-terminal residue" evidence="3">
    <location>
        <position position="1"/>
    </location>
</feature>
<protein>
    <recommendedName>
        <fullName evidence="5">Mucin-associated surface protein (MASP)</fullName>
    </recommendedName>
</protein>
<feature type="chain" id="PRO_5013049361" description="Mucin-associated surface protein (MASP)" evidence="2">
    <location>
        <begin position="33"/>
        <end position="387"/>
    </location>
</feature>
<dbReference type="EMBL" id="NBCO01000006">
    <property type="protein sequence ID" value="ORC91096.1"/>
    <property type="molecule type" value="Genomic_DNA"/>
</dbReference>
<dbReference type="AlphaFoldDB" id="A0A1X0P2D0"/>
<dbReference type="VEuPathDB" id="TriTrypDB:TM35_000061010"/>
<feature type="compositionally biased region" description="Basic and acidic residues" evidence="1">
    <location>
        <begin position="302"/>
        <end position="313"/>
    </location>
</feature>
<name>A0A1X0P2D0_9TRYP</name>
<evidence type="ECO:0000313" key="3">
    <source>
        <dbReference type="EMBL" id="ORC91096.1"/>
    </source>
</evidence>
<evidence type="ECO:0000313" key="4">
    <source>
        <dbReference type="Proteomes" id="UP000192257"/>
    </source>
</evidence>
<gene>
    <name evidence="3" type="ORF">TM35_000061010</name>
</gene>
<dbReference type="GeneID" id="39982918"/>
<dbReference type="RefSeq" id="XP_028885162.1">
    <property type="nucleotide sequence ID" value="XM_029023138.1"/>
</dbReference>
<comment type="caution">
    <text evidence="3">The sequence shown here is derived from an EMBL/GenBank/DDBJ whole genome shotgun (WGS) entry which is preliminary data.</text>
</comment>
<keyword evidence="4" id="KW-1185">Reference proteome</keyword>
<dbReference type="Proteomes" id="UP000192257">
    <property type="component" value="Unassembled WGS sequence"/>
</dbReference>
<feature type="compositionally biased region" description="Basic and acidic residues" evidence="1">
    <location>
        <begin position="248"/>
        <end position="272"/>
    </location>
</feature>
<feature type="signal peptide" evidence="2">
    <location>
        <begin position="1"/>
        <end position="32"/>
    </location>
</feature>
<sequence>PTVTIMTTMFIQLRRVVYLLVLLQCCVCVVLAQSGFTSVETELGASFESMKKKIVEVENAYEAAKETVGPLMNAIVVCEEASLALSNANEKANVFVEKTKEEIKQKVANMFDIGTREVEAKELVNTITVAVENATKATAAVNSAADTSFSAANKLEEIASPLYNISTNFSNFTTSVRELSGTTEEEKRMAENGSFNITKAKEFVITLLSRVNDATQQASLAEQDVQNATQIRKLVEETIHSLRSAVKKTSEEHTRRNNAGVDKEVSEQEKTEGGNTNQNNQTSQNDRTSPEKVEVPNPQDVNQRETETHDEKSQQGVKNENTTENSNENKETLNPPSDSADLPSRTVSSVSNGVNVSDVNDSSSSPALVHGPLLLLLLCVLDCALVC</sequence>
<evidence type="ECO:0000256" key="2">
    <source>
        <dbReference type="SAM" id="SignalP"/>
    </source>
</evidence>
<proteinExistence type="predicted"/>
<organism evidence="3 4">
    <name type="scientific">Trypanosoma theileri</name>
    <dbReference type="NCBI Taxonomy" id="67003"/>
    <lineage>
        <taxon>Eukaryota</taxon>
        <taxon>Discoba</taxon>
        <taxon>Euglenozoa</taxon>
        <taxon>Kinetoplastea</taxon>
        <taxon>Metakinetoplastina</taxon>
        <taxon>Trypanosomatida</taxon>
        <taxon>Trypanosomatidae</taxon>
        <taxon>Trypanosoma</taxon>
    </lineage>
</organism>
<reference evidence="3 4" key="1">
    <citation type="submission" date="2017-03" db="EMBL/GenBank/DDBJ databases">
        <title>An alternative strategy for trypanosome survival in the mammalian bloodstream revealed through genome and transcriptome analysis of the ubiquitous bovine parasite Trypanosoma (Megatrypanum) theileri.</title>
        <authorList>
            <person name="Kelly S."/>
            <person name="Ivens A."/>
            <person name="Mott A."/>
            <person name="O'Neill E."/>
            <person name="Emms D."/>
            <person name="Macleod O."/>
            <person name="Voorheis P."/>
            <person name="Matthews J."/>
            <person name="Matthews K."/>
            <person name="Carrington M."/>
        </authorList>
    </citation>
    <scope>NUCLEOTIDE SEQUENCE [LARGE SCALE GENOMIC DNA]</scope>
    <source>
        <strain evidence="3">Edinburgh</strain>
    </source>
</reference>
<keyword evidence="2" id="KW-0732">Signal</keyword>
<feature type="region of interest" description="Disordered" evidence="1">
    <location>
        <begin position="244"/>
        <end position="349"/>
    </location>
</feature>
<evidence type="ECO:0000256" key="1">
    <source>
        <dbReference type="SAM" id="MobiDB-lite"/>
    </source>
</evidence>
<accession>A0A1X0P2D0</accession>
<feature type="compositionally biased region" description="Low complexity" evidence="1">
    <location>
        <begin position="275"/>
        <end position="285"/>
    </location>
</feature>
<evidence type="ECO:0008006" key="5">
    <source>
        <dbReference type="Google" id="ProtNLM"/>
    </source>
</evidence>